<dbReference type="GO" id="GO:0120159">
    <property type="term" value="F:rRNA pseudouridine synthase activity"/>
    <property type="evidence" value="ECO:0007669"/>
    <property type="project" value="UniProtKB-ARBA"/>
</dbReference>
<dbReference type="CDD" id="cd02869">
    <property type="entry name" value="PseudoU_synth_RluA_like"/>
    <property type="match status" value="1"/>
</dbReference>
<dbReference type="SMART" id="SM00363">
    <property type="entry name" value="S4"/>
    <property type="match status" value="1"/>
</dbReference>
<protein>
    <recommendedName>
        <fullName evidence="4">RNA pseudouridylate synthase</fullName>
    </recommendedName>
    <alternativeName>
        <fullName evidence="5">RNA-uridine isomerase</fullName>
    </alternativeName>
</protein>
<dbReference type="InterPro" id="IPR002942">
    <property type="entry name" value="S4_RNA-bd"/>
</dbReference>
<dbReference type="CDD" id="cd00165">
    <property type="entry name" value="S4"/>
    <property type="match status" value="1"/>
</dbReference>
<dbReference type="InterPro" id="IPR050188">
    <property type="entry name" value="RluA_PseudoU_synthase"/>
</dbReference>
<name>A0A9D1HI26_9FIRM</name>
<dbReference type="Gene3D" id="3.10.290.10">
    <property type="entry name" value="RNA-binding S4 domain"/>
    <property type="match status" value="1"/>
</dbReference>
<reference evidence="8" key="1">
    <citation type="submission" date="2020-10" db="EMBL/GenBank/DDBJ databases">
        <authorList>
            <person name="Gilroy R."/>
        </authorList>
    </citation>
    <scope>NUCLEOTIDE SEQUENCE</scope>
    <source>
        <strain evidence="8">CHK187-14744</strain>
    </source>
</reference>
<dbReference type="PANTHER" id="PTHR21600">
    <property type="entry name" value="MITOCHONDRIAL RNA PSEUDOURIDINE SYNTHASE"/>
    <property type="match status" value="1"/>
</dbReference>
<sequence length="326" mass="37083">MRELTITPNEAGQRLDKLLLKYMDKAPKSFVYKMIRKKNITLNHKKCTGSEKPETGDKIQLWLSEDTIANFREARKSIRVPVHFTVIYEDGHVLAANKPSGLLSQKAEATDVSLNEEIISYMMGKGEYTPEMADTFRPSVCHRLDRNTSGLILFGKSLTGLQTISGLIRERKIGKYYLCLVHGRMDKPQQVCGWLEKDETTNRVTVISDGDNRHKSQQIETGYEPLKSAGNLTLLKVHLITGRTHQIRAHLASMGHPIIGDTKYGSLKVNHLFRKHYDLKYQLLHSWKMVFPVMDPPFEALSGQTLTAPVPDLFKKILEGENLWPI</sequence>
<dbReference type="InterPro" id="IPR006224">
    <property type="entry name" value="PsdUridine_synth_RluA-like_CS"/>
</dbReference>
<evidence type="ECO:0000313" key="8">
    <source>
        <dbReference type="EMBL" id="HIU03566.1"/>
    </source>
</evidence>
<dbReference type="Pfam" id="PF00849">
    <property type="entry name" value="PseudoU_synth_2"/>
    <property type="match status" value="1"/>
</dbReference>
<dbReference type="PROSITE" id="PS50889">
    <property type="entry name" value="S4"/>
    <property type="match status" value="1"/>
</dbReference>
<dbReference type="PANTHER" id="PTHR21600:SF83">
    <property type="entry name" value="PSEUDOURIDYLATE SYNTHASE RPUSD4, MITOCHONDRIAL"/>
    <property type="match status" value="1"/>
</dbReference>
<evidence type="ECO:0000256" key="5">
    <source>
        <dbReference type="ARBA" id="ARBA00033164"/>
    </source>
</evidence>
<accession>A0A9D1HI26</accession>
<dbReference type="EMBL" id="DVLT01000062">
    <property type="protein sequence ID" value="HIU03566.1"/>
    <property type="molecule type" value="Genomic_DNA"/>
</dbReference>
<keyword evidence="6" id="KW-0694">RNA-binding</keyword>
<evidence type="ECO:0000256" key="6">
    <source>
        <dbReference type="PROSITE-ProRule" id="PRU00182"/>
    </source>
</evidence>
<comment type="similarity">
    <text evidence="2">Belongs to the pseudouridine synthase RluA family.</text>
</comment>
<organism evidence="8 9">
    <name type="scientific">Candidatus Onthocola gallistercoris</name>
    <dbReference type="NCBI Taxonomy" id="2840876"/>
    <lineage>
        <taxon>Bacteria</taxon>
        <taxon>Bacillati</taxon>
        <taxon>Bacillota</taxon>
        <taxon>Bacilli</taxon>
        <taxon>Candidatus Onthocola</taxon>
    </lineage>
</organism>
<dbReference type="Gene3D" id="3.30.2350.10">
    <property type="entry name" value="Pseudouridine synthase"/>
    <property type="match status" value="1"/>
</dbReference>
<keyword evidence="3" id="KW-0413">Isomerase</keyword>
<dbReference type="InterPro" id="IPR036986">
    <property type="entry name" value="S4_RNA-bd_sf"/>
</dbReference>
<gene>
    <name evidence="8" type="ORF">IAB63_09980</name>
</gene>
<evidence type="ECO:0000256" key="1">
    <source>
        <dbReference type="ARBA" id="ARBA00000073"/>
    </source>
</evidence>
<evidence type="ECO:0000313" key="9">
    <source>
        <dbReference type="Proteomes" id="UP000824164"/>
    </source>
</evidence>
<evidence type="ECO:0000259" key="7">
    <source>
        <dbReference type="SMART" id="SM00363"/>
    </source>
</evidence>
<dbReference type="PROSITE" id="PS01129">
    <property type="entry name" value="PSI_RLU"/>
    <property type="match status" value="1"/>
</dbReference>
<evidence type="ECO:0000256" key="3">
    <source>
        <dbReference type="ARBA" id="ARBA00023235"/>
    </source>
</evidence>
<comment type="catalytic activity">
    <reaction evidence="1">
        <text>a uridine in RNA = a pseudouridine in RNA</text>
        <dbReference type="Rhea" id="RHEA:48348"/>
        <dbReference type="Rhea" id="RHEA-COMP:12068"/>
        <dbReference type="Rhea" id="RHEA-COMP:12069"/>
        <dbReference type="ChEBI" id="CHEBI:65314"/>
        <dbReference type="ChEBI" id="CHEBI:65315"/>
    </reaction>
</comment>
<dbReference type="InterPro" id="IPR006145">
    <property type="entry name" value="PsdUridine_synth_RsuA/RluA"/>
</dbReference>
<dbReference type="InterPro" id="IPR020103">
    <property type="entry name" value="PsdUridine_synth_cat_dom_sf"/>
</dbReference>
<evidence type="ECO:0000256" key="4">
    <source>
        <dbReference type="ARBA" id="ARBA00031870"/>
    </source>
</evidence>
<dbReference type="AlphaFoldDB" id="A0A9D1HI26"/>
<dbReference type="Proteomes" id="UP000824164">
    <property type="component" value="Unassembled WGS sequence"/>
</dbReference>
<dbReference type="GO" id="GO:0003723">
    <property type="term" value="F:RNA binding"/>
    <property type="evidence" value="ECO:0007669"/>
    <property type="project" value="UniProtKB-KW"/>
</dbReference>
<feature type="domain" description="RNA-binding S4" evidence="7">
    <location>
        <begin position="13"/>
        <end position="73"/>
    </location>
</feature>
<comment type="caution">
    <text evidence="8">The sequence shown here is derived from an EMBL/GenBank/DDBJ whole genome shotgun (WGS) entry which is preliminary data.</text>
</comment>
<dbReference type="GO" id="GO:0000455">
    <property type="term" value="P:enzyme-directed rRNA pseudouridine synthesis"/>
    <property type="evidence" value="ECO:0007669"/>
    <property type="project" value="UniProtKB-ARBA"/>
</dbReference>
<evidence type="ECO:0000256" key="2">
    <source>
        <dbReference type="ARBA" id="ARBA00010876"/>
    </source>
</evidence>
<reference evidence="8" key="2">
    <citation type="journal article" date="2021" name="PeerJ">
        <title>Extensive microbial diversity within the chicken gut microbiome revealed by metagenomics and culture.</title>
        <authorList>
            <person name="Gilroy R."/>
            <person name="Ravi A."/>
            <person name="Getino M."/>
            <person name="Pursley I."/>
            <person name="Horton D.L."/>
            <person name="Alikhan N.F."/>
            <person name="Baker D."/>
            <person name="Gharbi K."/>
            <person name="Hall N."/>
            <person name="Watson M."/>
            <person name="Adriaenssens E.M."/>
            <person name="Foster-Nyarko E."/>
            <person name="Jarju S."/>
            <person name="Secka A."/>
            <person name="Antonio M."/>
            <person name="Oren A."/>
            <person name="Chaudhuri R.R."/>
            <person name="La Ragione R."/>
            <person name="Hildebrand F."/>
            <person name="Pallen M.J."/>
        </authorList>
    </citation>
    <scope>NUCLEOTIDE SEQUENCE</scope>
    <source>
        <strain evidence="8">CHK187-14744</strain>
    </source>
</reference>
<proteinExistence type="inferred from homology"/>
<dbReference type="SUPFAM" id="SSF55120">
    <property type="entry name" value="Pseudouridine synthase"/>
    <property type="match status" value="1"/>
</dbReference>